<comment type="catalytic activity">
    <reaction evidence="8">
        <text>L-tyrosyl-[protein] + ATP = O-phospho-L-tyrosyl-[protein] + ADP + H(+)</text>
        <dbReference type="Rhea" id="RHEA:10596"/>
        <dbReference type="Rhea" id="RHEA-COMP:10136"/>
        <dbReference type="Rhea" id="RHEA-COMP:20101"/>
        <dbReference type="ChEBI" id="CHEBI:15378"/>
        <dbReference type="ChEBI" id="CHEBI:30616"/>
        <dbReference type="ChEBI" id="CHEBI:46858"/>
        <dbReference type="ChEBI" id="CHEBI:61978"/>
        <dbReference type="ChEBI" id="CHEBI:456216"/>
        <dbReference type="EC" id="2.7.10.2"/>
    </reaction>
</comment>
<proteinExistence type="inferred from homology"/>
<sequence>MVYKSRRKRDKIKEESLVTYAAPNSKIAEDYRTIRTNLQFSSVTNKDKTIVITSPRFGEGKSTITANLAVSIAQQGEKVLVIDADLRKPTIHKIFQLENTTGLTNVLSGKTTIEGAVVQTGIGRLCVLTSGPVPFNPAELLSSAAMETLIQKAIEQYDIILFDSPPILEVTDTSILADRCDGVVLVIGYNHTVNEDAVESKRILGFARGKLVGTILNNKV</sequence>
<evidence type="ECO:0000256" key="1">
    <source>
        <dbReference type="ARBA" id="ARBA00007316"/>
    </source>
</evidence>
<dbReference type="Proteomes" id="UP001367922">
    <property type="component" value="Unassembled WGS sequence"/>
</dbReference>
<name>A0ABU8FSF3_9BACI</name>
<evidence type="ECO:0000313" key="10">
    <source>
        <dbReference type="EMBL" id="MEI4828909.1"/>
    </source>
</evidence>
<dbReference type="Pfam" id="PF13614">
    <property type="entry name" value="AAA_31"/>
    <property type="match status" value="1"/>
</dbReference>
<dbReference type="Gene3D" id="3.40.50.300">
    <property type="entry name" value="P-loop containing nucleotide triphosphate hydrolases"/>
    <property type="match status" value="1"/>
</dbReference>
<dbReference type="EC" id="2.7.10.2" evidence="2"/>
<dbReference type="RefSeq" id="WP_336481256.1">
    <property type="nucleotide sequence ID" value="NZ_JBAWSV010000001.1"/>
</dbReference>
<keyword evidence="12" id="KW-1185">Reference proteome</keyword>
<keyword evidence="5 10" id="KW-0418">Kinase</keyword>
<dbReference type="NCBIfam" id="TIGR01007">
    <property type="entry name" value="eps_fam"/>
    <property type="match status" value="1"/>
</dbReference>
<keyword evidence="7" id="KW-0829">Tyrosine-protein kinase</keyword>
<keyword evidence="4" id="KW-0547">Nucleotide-binding</keyword>
<evidence type="ECO:0000313" key="12">
    <source>
        <dbReference type="Proteomes" id="UP001367922"/>
    </source>
</evidence>
<comment type="caution">
    <text evidence="10">The sequence shown here is derived from an EMBL/GenBank/DDBJ whole genome shotgun (WGS) entry which is preliminary data.</text>
</comment>
<evidence type="ECO:0000256" key="2">
    <source>
        <dbReference type="ARBA" id="ARBA00011903"/>
    </source>
</evidence>
<evidence type="ECO:0000256" key="4">
    <source>
        <dbReference type="ARBA" id="ARBA00022741"/>
    </source>
</evidence>
<evidence type="ECO:0000256" key="3">
    <source>
        <dbReference type="ARBA" id="ARBA00022679"/>
    </source>
</evidence>
<evidence type="ECO:0000256" key="7">
    <source>
        <dbReference type="ARBA" id="ARBA00023137"/>
    </source>
</evidence>
<dbReference type="InterPro" id="IPR005702">
    <property type="entry name" value="Wzc-like_C"/>
</dbReference>
<keyword evidence="3 10" id="KW-0808">Transferase</keyword>
<organism evidence="10 12">
    <name type="scientific">Bacillus yunxiaonensis</name>
    <dbReference type="NCBI Taxonomy" id="3127665"/>
    <lineage>
        <taxon>Bacteria</taxon>
        <taxon>Bacillati</taxon>
        <taxon>Bacillota</taxon>
        <taxon>Bacilli</taxon>
        <taxon>Bacillales</taxon>
        <taxon>Bacillaceae</taxon>
        <taxon>Bacillus</taxon>
    </lineage>
</organism>
<dbReference type="InterPro" id="IPR027417">
    <property type="entry name" value="P-loop_NTPase"/>
</dbReference>
<evidence type="ECO:0000256" key="6">
    <source>
        <dbReference type="ARBA" id="ARBA00022840"/>
    </source>
</evidence>
<evidence type="ECO:0000313" key="11">
    <source>
        <dbReference type="EMBL" id="MEI4830868.1"/>
    </source>
</evidence>
<evidence type="ECO:0000256" key="8">
    <source>
        <dbReference type="ARBA" id="ARBA00051245"/>
    </source>
</evidence>
<dbReference type="PANTHER" id="PTHR32309:SF13">
    <property type="entry name" value="FERRIC ENTEROBACTIN TRANSPORT PROTEIN FEPE"/>
    <property type="match status" value="1"/>
</dbReference>
<dbReference type="SUPFAM" id="SSF52540">
    <property type="entry name" value="P-loop containing nucleoside triphosphate hydrolases"/>
    <property type="match status" value="1"/>
</dbReference>
<comment type="similarity">
    <text evidence="1">Belongs to the CpsD/CapB family.</text>
</comment>
<dbReference type="GO" id="GO:0004715">
    <property type="term" value="F:non-membrane spanning protein tyrosine kinase activity"/>
    <property type="evidence" value="ECO:0007669"/>
    <property type="project" value="UniProtKB-EC"/>
</dbReference>
<dbReference type="InterPro" id="IPR050445">
    <property type="entry name" value="Bact_polysacc_biosynth/exp"/>
</dbReference>
<gene>
    <name evidence="10" type="ORF">WAX78_05515</name>
    <name evidence="11" type="ORF">WAX78_15560</name>
</gene>
<evidence type="ECO:0000259" key="9">
    <source>
        <dbReference type="Pfam" id="PF13614"/>
    </source>
</evidence>
<feature type="domain" description="AAA" evidence="9">
    <location>
        <begin position="48"/>
        <end position="187"/>
    </location>
</feature>
<dbReference type="CDD" id="cd05387">
    <property type="entry name" value="BY-kinase"/>
    <property type="match status" value="1"/>
</dbReference>
<accession>A0ABU8FSF3</accession>
<dbReference type="EMBL" id="JBAWSV010000005">
    <property type="protein sequence ID" value="MEI4830868.1"/>
    <property type="molecule type" value="Genomic_DNA"/>
</dbReference>
<dbReference type="EMBL" id="JBAWSV010000001">
    <property type="protein sequence ID" value="MEI4828909.1"/>
    <property type="molecule type" value="Genomic_DNA"/>
</dbReference>
<evidence type="ECO:0000256" key="5">
    <source>
        <dbReference type="ARBA" id="ARBA00022777"/>
    </source>
</evidence>
<keyword evidence="6" id="KW-0067">ATP-binding</keyword>
<reference evidence="10 12" key="1">
    <citation type="submission" date="2024-01" db="EMBL/GenBank/DDBJ databases">
        <title>Seven novel Bacillus-like species.</title>
        <authorList>
            <person name="Liu G."/>
        </authorList>
    </citation>
    <scope>NUCLEOTIDE SEQUENCE [LARGE SCALE GENOMIC DNA]</scope>
    <source>
        <strain evidence="10 12">FJAT-53711</strain>
    </source>
</reference>
<protein>
    <recommendedName>
        <fullName evidence="2">non-specific protein-tyrosine kinase</fullName>
        <ecNumber evidence="2">2.7.10.2</ecNumber>
    </recommendedName>
</protein>
<dbReference type="InterPro" id="IPR025669">
    <property type="entry name" value="AAA_dom"/>
</dbReference>
<dbReference type="PANTHER" id="PTHR32309">
    <property type="entry name" value="TYROSINE-PROTEIN KINASE"/>
    <property type="match status" value="1"/>
</dbReference>